<sequence>MVWFIRPARADDVDALLVLAEQTGGGFTNLPPDRDALARRIGWSCESFAREGELPQDELYMLLMEEAETGRIGGSAMIFSRLGGEWPFYTYKIATVNQTSKELGRNITMEVLHLTNDFNGAAEVGGLFLLPELRTEGLGRMLARSRYLFMARHRARFPARVVAELRGWHHPDGSSPFWDGLGRKFFEMPFQEADRFNSLHGNQFIADLMPRYPVYTALLSDEARAVIGKPHDSGVPALKLLEKEGFFYEGYVDIFDGGPTVFGYIDNIRTVQQCRTLAVADAGLSDGGATTALLAKGLLQDFRVWQSAATETPQGLSLTAEEVRLHGLQAGETISHVAA</sequence>
<dbReference type="Gene3D" id="3.40.630.30">
    <property type="match status" value="1"/>
</dbReference>
<gene>
    <name evidence="4" type="ORF">GGQ98_001732</name>
</gene>
<proteinExistence type="predicted"/>
<evidence type="ECO:0000313" key="4">
    <source>
        <dbReference type="EMBL" id="MBB4632113.1"/>
    </source>
</evidence>
<accession>A0A7W7B140</accession>
<dbReference type="PANTHER" id="PTHR30420:SF1">
    <property type="entry name" value="ARGININE N-SUCCINYLTRANSFERASE"/>
    <property type="match status" value="1"/>
</dbReference>
<evidence type="ECO:0000256" key="2">
    <source>
        <dbReference type="ARBA" id="ARBA00022679"/>
    </source>
</evidence>
<evidence type="ECO:0000256" key="1">
    <source>
        <dbReference type="ARBA" id="ARBA00022503"/>
    </source>
</evidence>
<dbReference type="Proteomes" id="UP000566324">
    <property type="component" value="Unassembled WGS sequence"/>
</dbReference>
<dbReference type="PANTHER" id="PTHR30420">
    <property type="entry name" value="N-SUCCINYLARGININE DIHYDROLASE"/>
    <property type="match status" value="1"/>
</dbReference>
<protein>
    <submittedName>
        <fullName evidence="4">Arginine N-succinyltransferase</fullName>
        <ecNumber evidence="4">2.3.1.109</ecNumber>
    </submittedName>
</protein>
<reference evidence="4 5" key="1">
    <citation type="submission" date="2020-08" db="EMBL/GenBank/DDBJ databases">
        <title>Genomic Encyclopedia of Type Strains, Phase IV (KMG-IV): sequencing the most valuable type-strain genomes for metagenomic binning, comparative biology and taxonomic classification.</title>
        <authorList>
            <person name="Goeker M."/>
        </authorList>
    </citation>
    <scope>NUCLEOTIDE SEQUENCE [LARGE SCALE GENOMIC DNA]</scope>
    <source>
        <strain evidence="4 5">DSM 17328</strain>
    </source>
</reference>
<dbReference type="GO" id="GO:0008791">
    <property type="term" value="F:arginine N-succinyltransferase activity"/>
    <property type="evidence" value="ECO:0007669"/>
    <property type="project" value="UniProtKB-EC"/>
</dbReference>
<keyword evidence="1" id="KW-0056">Arginine metabolism</keyword>
<dbReference type="InterPro" id="IPR007041">
    <property type="entry name" value="Arg_succinylTrfase_AstA/AruG"/>
</dbReference>
<dbReference type="NCBIfam" id="TIGR03243">
    <property type="entry name" value="arg_catab_AOST"/>
    <property type="match status" value="1"/>
</dbReference>
<name>A0A7W7B140_9SPHN</name>
<dbReference type="RefSeq" id="WP_184068061.1">
    <property type="nucleotide sequence ID" value="NZ_JACHNZ010000017.1"/>
</dbReference>
<dbReference type="InterPro" id="IPR016181">
    <property type="entry name" value="Acyl_CoA_acyltransferase"/>
</dbReference>
<keyword evidence="2 4" id="KW-0808">Transferase</keyword>
<dbReference type="EC" id="2.3.1.109" evidence="4"/>
<organism evidence="4 5">
    <name type="scientific">Sphingosinicella soli</name>
    <dbReference type="NCBI Taxonomy" id="333708"/>
    <lineage>
        <taxon>Bacteria</taxon>
        <taxon>Pseudomonadati</taxon>
        <taxon>Pseudomonadota</taxon>
        <taxon>Alphaproteobacteria</taxon>
        <taxon>Sphingomonadales</taxon>
        <taxon>Sphingosinicellaceae</taxon>
        <taxon>Sphingosinicella</taxon>
    </lineage>
</organism>
<evidence type="ECO:0000313" key="5">
    <source>
        <dbReference type="Proteomes" id="UP000566324"/>
    </source>
</evidence>
<dbReference type="EMBL" id="JACHNZ010000017">
    <property type="protein sequence ID" value="MBB4632113.1"/>
    <property type="molecule type" value="Genomic_DNA"/>
</dbReference>
<dbReference type="GO" id="GO:0006527">
    <property type="term" value="P:L-arginine catabolic process"/>
    <property type="evidence" value="ECO:0007669"/>
    <property type="project" value="InterPro"/>
</dbReference>
<dbReference type="AlphaFoldDB" id="A0A7W7B140"/>
<keyword evidence="3 4" id="KW-0012">Acyltransferase</keyword>
<comment type="caution">
    <text evidence="4">The sequence shown here is derived from an EMBL/GenBank/DDBJ whole genome shotgun (WGS) entry which is preliminary data.</text>
</comment>
<evidence type="ECO:0000256" key="3">
    <source>
        <dbReference type="ARBA" id="ARBA00023315"/>
    </source>
</evidence>
<dbReference type="Pfam" id="PF04958">
    <property type="entry name" value="AstA"/>
    <property type="match status" value="1"/>
</dbReference>
<dbReference type="SUPFAM" id="SSF55729">
    <property type="entry name" value="Acyl-CoA N-acyltransferases (Nat)"/>
    <property type="match status" value="1"/>
</dbReference>
<keyword evidence="5" id="KW-1185">Reference proteome</keyword>